<dbReference type="STRING" id="158607.A0A2P5IEN0"/>
<sequence length="683" mass="76666">MERSNTPIPDLLVQSPTVDFIDNRLDKYHPAFSTPPSHYDQALGSFIVDDDVEGEATKATASTVADPPKERDPSTESLAVSTPGAALTPKPTSLSPRPAPKPLEAMEFWGSYFPQAMKQFISEHPNEPIHLLRAGRGIRNKDDWTQVFDQLEAVRNEYSNVDNKFKAGFRKVHRKFGDHAAEPLHRLTKLVPGGGELGSAAVTPIIGCVQIILEASKAAGIARKTMLGVFDDVDTMFAEIELFLQLYPGDQNIEKASINLIATTLFAVENVIAFFLKSTFKKMVSASWEREAYEQKTVDSLEAIKLQCKSLLREAEKTNKYHTVHTTKAILETVSSDAALQQIRASQLHPHELKNLMSEVLEELYIKNISKFNQQLTQQLNQQRREDYRQVTHFCLAFADALSSRSSQGQPPQIQISPAPLTYYITPQQILDWINIPDLASQDLKYIAAREKILVSEDGRARAEQLIRTRQMHEWMSAPASSQLLVHGNYDRRAYVSGLSLFCASLAGSLAEKAPRFFRILFFCGLHVDSTIINGHSGGRAMIQSLICQLVCQYDLSGRLQQHEVSQDRIQRGDVDELCALFERLVRQLPGDIVMFCLIDGIMYYEREEFREDMERVLRTVLQVSADPSISTSVKVLITSPAKTMEVRKPFPEDLILSMDSMTQPGAAATGRRLKRELQGELL</sequence>
<evidence type="ECO:0000256" key="1">
    <source>
        <dbReference type="SAM" id="MobiDB-lite"/>
    </source>
</evidence>
<dbReference type="OrthoDB" id="5419927at2759"/>
<evidence type="ECO:0000313" key="3">
    <source>
        <dbReference type="Proteomes" id="UP000094444"/>
    </source>
</evidence>
<comment type="caution">
    <text evidence="2">The sequence shown here is derived from an EMBL/GenBank/DDBJ whole genome shotgun (WGS) entry which is preliminary data.</text>
</comment>
<gene>
    <name evidence="2" type="ORF">DHEL01_v200629</name>
</gene>
<dbReference type="AlphaFoldDB" id="A0A2P5IEN0"/>
<protein>
    <recommendedName>
        <fullName evidence="4">Fungal STAND N-terminal Goodbye domain-containing protein</fullName>
    </recommendedName>
</protein>
<dbReference type="Proteomes" id="UP000094444">
    <property type="component" value="Unassembled WGS sequence"/>
</dbReference>
<accession>A0A2P5IEN0</accession>
<feature type="region of interest" description="Disordered" evidence="1">
    <location>
        <begin position="54"/>
        <end position="101"/>
    </location>
</feature>
<evidence type="ECO:0008006" key="4">
    <source>
        <dbReference type="Google" id="ProtNLM"/>
    </source>
</evidence>
<reference evidence="2" key="1">
    <citation type="submission" date="2017-09" db="EMBL/GenBank/DDBJ databases">
        <title>Polyketide synthases of a Diaporthe helianthi virulent isolate.</title>
        <authorList>
            <person name="Baroncelli R."/>
        </authorList>
    </citation>
    <scope>NUCLEOTIDE SEQUENCE [LARGE SCALE GENOMIC DNA]</scope>
    <source>
        <strain evidence="2">7/96</strain>
    </source>
</reference>
<keyword evidence="3" id="KW-1185">Reference proteome</keyword>
<dbReference type="PANTHER" id="PTHR40619:SF3">
    <property type="entry name" value="FUNGAL STAND N-TERMINAL GOODBYE DOMAIN-CONTAINING PROTEIN"/>
    <property type="match status" value="1"/>
</dbReference>
<dbReference type="InParanoid" id="A0A2P5IEN0"/>
<dbReference type="PANTHER" id="PTHR40619">
    <property type="entry name" value="FUNGAL STAND N-TERMINAL GOODBYE DOMAIN-CONTAINING PROTEIN"/>
    <property type="match status" value="1"/>
</dbReference>
<proteinExistence type="predicted"/>
<evidence type="ECO:0000313" key="2">
    <source>
        <dbReference type="EMBL" id="POS80956.1"/>
    </source>
</evidence>
<organism evidence="2 3">
    <name type="scientific">Diaporthe helianthi</name>
    <dbReference type="NCBI Taxonomy" id="158607"/>
    <lineage>
        <taxon>Eukaryota</taxon>
        <taxon>Fungi</taxon>
        <taxon>Dikarya</taxon>
        <taxon>Ascomycota</taxon>
        <taxon>Pezizomycotina</taxon>
        <taxon>Sordariomycetes</taxon>
        <taxon>Sordariomycetidae</taxon>
        <taxon>Diaporthales</taxon>
        <taxon>Diaporthaceae</taxon>
        <taxon>Diaporthe</taxon>
    </lineage>
</organism>
<dbReference type="EMBL" id="MAVT02000025">
    <property type="protein sequence ID" value="POS80956.1"/>
    <property type="molecule type" value="Genomic_DNA"/>
</dbReference>
<name>A0A2P5IEN0_DIAHE</name>